<accession>A0ABV6ZXX5</accession>
<keyword evidence="2" id="KW-1185">Reference proteome</keyword>
<reference evidence="2" key="1">
    <citation type="journal article" date="2019" name="Int. J. Syst. Evol. Microbiol.">
        <title>The Global Catalogue of Microorganisms (GCM) 10K type strain sequencing project: providing services to taxonomists for standard genome sequencing and annotation.</title>
        <authorList>
            <consortium name="The Broad Institute Genomics Platform"/>
            <consortium name="The Broad Institute Genome Sequencing Center for Infectious Disease"/>
            <person name="Wu L."/>
            <person name="Ma J."/>
        </authorList>
    </citation>
    <scope>NUCLEOTIDE SEQUENCE [LARGE SCALE GENOMIC DNA]</scope>
    <source>
        <strain evidence="2">KCTC 52487</strain>
    </source>
</reference>
<dbReference type="Proteomes" id="UP001595379">
    <property type="component" value="Unassembled WGS sequence"/>
</dbReference>
<evidence type="ECO:0000313" key="1">
    <source>
        <dbReference type="EMBL" id="MFC2926253.1"/>
    </source>
</evidence>
<dbReference type="Gene3D" id="3.40.50.10320">
    <property type="entry name" value="LmbE-like"/>
    <property type="match status" value="1"/>
</dbReference>
<gene>
    <name evidence="1" type="ORF">ACFOOR_09050</name>
</gene>
<sequence>MQPSNAPLAIFAHPGHELRILHALGDLKASCLYLTDASGSTGVSRIPLTTDLLAEAGLPDRVPFPFIPDAALYAALLNRDNAVIDELRRDLTAHVTRLLPAFLITDSAEGYNPAHDFCHFMALELGHALGIEVYDIALDGDPGDFGSAKPEDCRVWSLDGAALARKLAFVRQYAALAGTMLAEETGHLLALYGEQAQADEILRPAPGWDAYDARWTSEAPFFERHGLKRVREGKYRTALSYRDHLRPVLAGMMVPA</sequence>
<dbReference type="EMBL" id="JBHRSV010000016">
    <property type="protein sequence ID" value="MFC2926253.1"/>
    <property type="molecule type" value="Genomic_DNA"/>
</dbReference>
<evidence type="ECO:0000313" key="2">
    <source>
        <dbReference type="Proteomes" id="UP001595379"/>
    </source>
</evidence>
<organism evidence="1 2">
    <name type="scientific">Hyphobacterium vulgare</name>
    <dbReference type="NCBI Taxonomy" id="1736751"/>
    <lineage>
        <taxon>Bacteria</taxon>
        <taxon>Pseudomonadati</taxon>
        <taxon>Pseudomonadota</taxon>
        <taxon>Alphaproteobacteria</taxon>
        <taxon>Maricaulales</taxon>
        <taxon>Maricaulaceae</taxon>
        <taxon>Hyphobacterium</taxon>
    </lineage>
</organism>
<name>A0ABV6ZXX5_9PROT</name>
<dbReference type="InterPro" id="IPR024078">
    <property type="entry name" value="LmbE-like_dom_sf"/>
</dbReference>
<evidence type="ECO:0008006" key="3">
    <source>
        <dbReference type="Google" id="ProtNLM"/>
    </source>
</evidence>
<dbReference type="RefSeq" id="WP_343164565.1">
    <property type="nucleotide sequence ID" value="NZ_JBHRSV010000016.1"/>
</dbReference>
<comment type="caution">
    <text evidence="1">The sequence shown here is derived from an EMBL/GenBank/DDBJ whole genome shotgun (WGS) entry which is preliminary data.</text>
</comment>
<proteinExistence type="predicted"/>
<protein>
    <recommendedName>
        <fullName evidence="3">GlcNAc-PI de-N-acetylase</fullName>
    </recommendedName>
</protein>